<keyword evidence="3" id="KW-1185">Reference proteome</keyword>
<dbReference type="EMBL" id="NCKW01000252">
    <property type="protein sequence ID" value="POM80868.1"/>
    <property type="molecule type" value="Genomic_DNA"/>
</dbReference>
<reference evidence="2 3" key="1">
    <citation type="journal article" date="2017" name="Genome Biol. Evol.">
        <title>Phytophthora megakarya and P. palmivora, closely related causal agents of cacao black pod rot, underwent increases in genome sizes and gene numbers by different mechanisms.</title>
        <authorList>
            <person name="Ali S.S."/>
            <person name="Shao J."/>
            <person name="Lary D.J."/>
            <person name="Kronmiller B."/>
            <person name="Shen D."/>
            <person name="Strem M.D."/>
            <person name="Amoako-Attah I."/>
            <person name="Akrofi A.Y."/>
            <person name="Begoude B.A."/>
            <person name="Ten Hoopen G.M."/>
            <person name="Coulibaly K."/>
            <person name="Kebe B.I."/>
            <person name="Melnick R.L."/>
            <person name="Guiltinan M.J."/>
            <person name="Tyler B.M."/>
            <person name="Meinhardt L.W."/>
            <person name="Bailey B.A."/>
        </authorList>
    </citation>
    <scope>NUCLEOTIDE SEQUENCE [LARGE SCALE GENOMIC DNA]</scope>
    <source>
        <strain evidence="3">sbr112.9</strain>
    </source>
</reference>
<keyword evidence="1" id="KW-1133">Transmembrane helix</keyword>
<gene>
    <name evidence="2" type="ORF">PHPALM_1238</name>
</gene>
<keyword evidence="2" id="KW-0418">Kinase</keyword>
<keyword evidence="1" id="KW-0812">Transmembrane</keyword>
<dbReference type="Proteomes" id="UP000237271">
    <property type="component" value="Unassembled WGS sequence"/>
</dbReference>
<keyword evidence="1" id="KW-0472">Membrane</keyword>
<dbReference type="AlphaFoldDB" id="A0A2P4YSU8"/>
<proteinExistence type="predicted"/>
<sequence>MTIATPAEVAISIDENDPKPTTETYTFKGVVDCNKKVVAELPLTLNTAWSSYWTEDYRVYPPAPPPTLCAKMKYYISLPVTAIIYLICHVREIAWTIVFCIPYVLFMPIMAAVKSCRFNRAAPVVTRDDFYYWLKRNGFSKDEMKKVKEAASTITMYKLAQKVTDVRAVEEIFKLQSIEKQKLVMVVIQQSREAIINANQLLFEIYRTRTLTN</sequence>
<feature type="transmembrane region" description="Helical" evidence="1">
    <location>
        <begin position="93"/>
        <end position="113"/>
    </location>
</feature>
<protein>
    <submittedName>
        <fullName evidence="2">Histidine kinase</fullName>
    </submittedName>
</protein>
<evidence type="ECO:0000313" key="2">
    <source>
        <dbReference type="EMBL" id="POM80868.1"/>
    </source>
</evidence>
<evidence type="ECO:0000256" key="1">
    <source>
        <dbReference type="SAM" id="Phobius"/>
    </source>
</evidence>
<organism evidence="2 3">
    <name type="scientific">Phytophthora palmivora</name>
    <dbReference type="NCBI Taxonomy" id="4796"/>
    <lineage>
        <taxon>Eukaryota</taxon>
        <taxon>Sar</taxon>
        <taxon>Stramenopiles</taxon>
        <taxon>Oomycota</taxon>
        <taxon>Peronosporomycetes</taxon>
        <taxon>Peronosporales</taxon>
        <taxon>Peronosporaceae</taxon>
        <taxon>Phytophthora</taxon>
    </lineage>
</organism>
<keyword evidence="2" id="KW-0808">Transferase</keyword>
<name>A0A2P4YSU8_9STRA</name>
<comment type="caution">
    <text evidence="2">The sequence shown here is derived from an EMBL/GenBank/DDBJ whole genome shotgun (WGS) entry which is preliminary data.</text>
</comment>
<evidence type="ECO:0000313" key="3">
    <source>
        <dbReference type="Proteomes" id="UP000237271"/>
    </source>
</evidence>
<dbReference type="OrthoDB" id="120960at2759"/>
<accession>A0A2P4YSU8</accession>
<dbReference type="GO" id="GO:0016301">
    <property type="term" value="F:kinase activity"/>
    <property type="evidence" value="ECO:0007669"/>
    <property type="project" value="UniProtKB-KW"/>
</dbReference>